<gene>
    <name evidence="2" type="ORF">THRCLA_03868</name>
</gene>
<dbReference type="EMBL" id="JNBS01000752">
    <property type="protein sequence ID" value="OQS03837.1"/>
    <property type="molecule type" value="Genomic_DNA"/>
</dbReference>
<evidence type="ECO:0000313" key="3">
    <source>
        <dbReference type="Proteomes" id="UP000243217"/>
    </source>
</evidence>
<dbReference type="Proteomes" id="UP000243217">
    <property type="component" value="Unassembled WGS sequence"/>
</dbReference>
<comment type="caution">
    <text evidence="2">The sequence shown here is derived from an EMBL/GenBank/DDBJ whole genome shotgun (WGS) entry which is preliminary data.</text>
</comment>
<organism evidence="2 3">
    <name type="scientific">Thraustotheca clavata</name>
    <dbReference type="NCBI Taxonomy" id="74557"/>
    <lineage>
        <taxon>Eukaryota</taxon>
        <taxon>Sar</taxon>
        <taxon>Stramenopiles</taxon>
        <taxon>Oomycota</taxon>
        <taxon>Saprolegniomycetes</taxon>
        <taxon>Saprolegniales</taxon>
        <taxon>Achlyaceae</taxon>
        <taxon>Thraustotheca</taxon>
    </lineage>
</organism>
<dbReference type="AlphaFoldDB" id="A0A1W0A0Q5"/>
<evidence type="ECO:0000313" key="2">
    <source>
        <dbReference type="EMBL" id="OQS03837.1"/>
    </source>
</evidence>
<name>A0A1W0A0Q5_9STRA</name>
<accession>A0A1W0A0Q5</accession>
<keyword evidence="3" id="KW-1185">Reference proteome</keyword>
<protein>
    <submittedName>
        <fullName evidence="2">Uncharacterized protein</fullName>
    </submittedName>
</protein>
<sequence length="278" mass="31673">MDRHGLGRMGCTGCQASIKMKSIFQRNNKDKKKNIRCFPHCCHGRGGHKSSGFCGSSVFVTTNHLCDMAVCRFESSTIEDAKRIVVGGFYDAEFLHAASDYPVQEVATIAPGIIRFVVNPDVNKRGWSYAYDSRIEKNRRHRLSVYFIKRSPLHNSQCVDAIHSTWFELRSTRMPKHKAAELLASPQYQPKLEHRFPNSPNTWPHPHPHSPSLQHGGYLPPLYVDSSHFKRPLLEGSHTPGHNKRQRQTPFKYANAPPESKWSVFNPKWTILSTALAR</sequence>
<dbReference type="OrthoDB" id="76436at2759"/>
<feature type="region of interest" description="Disordered" evidence="1">
    <location>
        <begin position="195"/>
        <end position="217"/>
    </location>
</feature>
<proteinExistence type="predicted"/>
<reference evidence="2 3" key="1">
    <citation type="journal article" date="2014" name="Genome Biol. Evol.">
        <title>The secreted proteins of Achlya hypogyna and Thraustotheca clavata identify the ancestral oomycete secretome and reveal gene acquisitions by horizontal gene transfer.</title>
        <authorList>
            <person name="Misner I."/>
            <person name="Blouin N."/>
            <person name="Leonard G."/>
            <person name="Richards T.A."/>
            <person name="Lane C.E."/>
        </authorList>
    </citation>
    <scope>NUCLEOTIDE SEQUENCE [LARGE SCALE GENOMIC DNA]</scope>
    <source>
        <strain evidence="2 3">ATCC 34112</strain>
    </source>
</reference>
<evidence type="ECO:0000256" key="1">
    <source>
        <dbReference type="SAM" id="MobiDB-lite"/>
    </source>
</evidence>